<evidence type="ECO:0000256" key="1">
    <source>
        <dbReference type="ARBA" id="ARBA00022723"/>
    </source>
</evidence>
<evidence type="ECO:0000313" key="10">
    <source>
        <dbReference type="Proteomes" id="UP001358417"/>
    </source>
</evidence>
<dbReference type="AlphaFoldDB" id="A0AAV9NKE0"/>
<dbReference type="Proteomes" id="UP001358417">
    <property type="component" value="Unassembled WGS sequence"/>
</dbReference>
<evidence type="ECO:0000256" key="3">
    <source>
        <dbReference type="ARBA" id="ARBA00023015"/>
    </source>
</evidence>
<evidence type="ECO:0000256" key="2">
    <source>
        <dbReference type="ARBA" id="ARBA00022833"/>
    </source>
</evidence>
<feature type="region of interest" description="Disordered" evidence="7">
    <location>
        <begin position="391"/>
        <end position="416"/>
    </location>
</feature>
<evidence type="ECO:0000256" key="5">
    <source>
        <dbReference type="ARBA" id="ARBA00023163"/>
    </source>
</evidence>
<dbReference type="SMART" id="SM00906">
    <property type="entry name" value="Fungal_trans"/>
    <property type="match status" value="1"/>
</dbReference>
<gene>
    <name evidence="9" type="ORF">LTR84_010130</name>
</gene>
<dbReference type="InterPro" id="IPR051430">
    <property type="entry name" value="Fungal_TF_Env_Response"/>
</dbReference>
<keyword evidence="3" id="KW-0805">Transcription regulation</keyword>
<dbReference type="PANTHER" id="PTHR31944">
    <property type="entry name" value="HEME-RESPONSIVE ZINC FINGER TRANSCRIPTION FACTOR HAP1"/>
    <property type="match status" value="1"/>
</dbReference>
<dbReference type="Pfam" id="PF04082">
    <property type="entry name" value="Fungal_trans"/>
    <property type="match status" value="1"/>
</dbReference>
<protein>
    <recommendedName>
        <fullName evidence="8">Xylanolytic transcriptional activator regulatory domain-containing protein</fullName>
    </recommendedName>
</protein>
<evidence type="ECO:0000256" key="4">
    <source>
        <dbReference type="ARBA" id="ARBA00023125"/>
    </source>
</evidence>
<dbReference type="GO" id="GO:0000978">
    <property type="term" value="F:RNA polymerase II cis-regulatory region sequence-specific DNA binding"/>
    <property type="evidence" value="ECO:0007669"/>
    <property type="project" value="TreeGrafter"/>
</dbReference>
<accession>A0AAV9NKE0</accession>
<evidence type="ECO:0000256" key="6">
    <source>
        <dbReference type="ARBA" id="ARBA00023242"/>
    </source>
</evidence>
<sequence length="416" mass="46670">MSILATAIGLSLRAGDALPGLPSDPMTTIANFHQRSTECLLLSHYWKPKQYTIEALLMNLQIEFIRSKHADLSVWTLTGTITRLAMSMGYHRDPAQYPQISCFHGEMRRRVWAGIVQLDIFFSFQLGLPRMIATDQCDTLPPRNLLDSDFDIHVTELPPARPDTEYTPPSYTIAKGRLLAVFADIANLSCSVQAAAYHHYLALDKQLNEAYAAVPDHLRVPYHDAGVTLTVAAPVIVRQHLLELLYQKSRCILHREYMVKARNDSTFMYSRSTCVDAAMALLAQQVTVRTQVQDGGVLHRDRWLIMTSLHHTDFILAAMIVCLELSFRIDGGPRQPRLVDELGRPRYENDTLVQALRGSYQIWLEWKGHAKVSPQAARILSVMLSRAAVGPSVAPTSDFPRPGIARQNGSHHGRSP</sequence>
<proteinExistence type="predicted"/>
<comment type="caution">
    <text evidence="9">The sequence shown here is derived from an EMBL/GenBank/DDBJ whole genome shotgun (WGS) entry which is preliminary data.</text>
</comment>
<evidence type="ECO:0000259" key="8">
    <source>
        <dbReference type="SMART" id="SM00906"/>
    </source>
</evidence>
<feature type="domain" description="Xylanolytic transcriptional activator regulatory" evidence="8">
    <location>
        <begin position="74"/>
        <end position="148"/>
    </location>
</feature>
<dbReference type="GO" id="GO:0008270">
    <property type="term" value="F:zinc ion binding"/>
    <property type="evidence" value="ECO:0007669"/>
    <property type="project" value="InterPro"/>
</dbReference>
<name>A0AAV9NKE0_9EURO</name>
<dbReference type="EMBL" id="JAVRRD010000004">
    <property type="protein sequence ID" value="KAK5060245.1"/>
    <property type="molecule type" value="Genomic_DNA"/>
</dbReference>
<reference evidence="9 10" key="1">
    <citation type="submission" date="2023-08" db="EMBL/GenBank/DDBJ databases">
        <title>Black Yeasts Isolated from many extreme environments.</title>
        <authorList>
            <person name="Coleine C."/>
            <person name="Stajich J.E."/>
            <person name="Selbmann L."/>
        </authorList>
    </citation>
    <scope>NUCLEOTIDE SEQUENCE [LARGE SCALE GENOMIC DNA]</scope>
    <source>
        <strain evidence="9 10">CCFEE 5792</strain>
    </source>
</reference>
<keyword evidence="5" id="KW-0804">Transcription</keyword>
<evidence type="ECO:0000256" key="7">
    <source>
        <dbReference type="SAM" id="MobiDB-lite"/>
    </source>
</evidence>
<dbReference type="GO" id="GO:0006351">
    <property type="term" value="P:DNA-templated transcription"/>
    <property type="evidence" value="ECO:0007669"/>
    <property type="project" value="InterPro"/>
</dbReference>
<dbReference type="GO" id="GO:0005634">
    <property type="term" value="C:nucleus"/>
    <property type="evidence" value="ECO:0007669"/>
    <property type="project" value="TreeGrafter"/>
</dbReference>
<dbReference type="InterPro" id="IPR007219">
    <property type="entry name" value="XnlR_reg_dom"/>
</dbReference>
<dbReference type="RefSeq" id="XP_064710066.1">
    <property type="nucleotide sequence ID" value="XM_064853667.1"/>
</dbReference>
<evidence type="ECO:0000313" key="9">
    <source>
        <dbReference type="EMBL" id="KAK5060245.1"/>
    </source>
</evidence>
<organism evidence="9 10">
    <name type="scientific">Exophiala bonariae</name>
    <dbReference type="NCBI Taxonomy" id="1690606"/>
    <lineage>
        <taxon>Eukaryota</taxon>
        <taxon>Fungi</taxon>
        <taxon>Dikarya</taxon>
        <taxon>Ascomycota</taxon>
        <taxon>Pezizomycotina</taxon>
        <taxon>Eurotiomycetes</taxon>
        <taxon>Chaetothyriomycetidae</taxon>
        <taxon>Chaetothyriales</taxon>
        <taxon>Herpotrichiellaceae</taxon>
        <taxon>Exophiala</taxon>
    </lineage>
</organism>
<keyword evidence="4" id="KW-0238">DNA-binding</keyword>
<keyword evidence="2" id="KW-0862">Zinc</keyword>
<dbReference type="GO" id="GO:0001228">
    <property type="term" value="F:DNA-binding transcription activator activity, RNA polymerase II-specific"/>
    <property type="evidence" value="ECO:0007669"/>
    <property type="project" value="TreeGrafter"/>
</dbReference>
<keyword evidence="10" id="KW-1185">Reference proteome</keyword>
<dbReference type="GeneID" id="89978288"/>
<keyword evidence="1" id="KW-0479">Metal-binding</keyword>
<dbReference type="CDD" id="cd12148">
    <property type="entry name" value="fungal_TF_MHR"/>
    <property type="match status" value="1"/>
</dbReference>
<dbReference type="PANTHER" id="PTHR31944:SF131">
    <property type="entry name" value="HEME-RESPONSIVE ZINC FINGER TRANSCRIPTION FACTOR HAP1"/>
    <property type="match status" value="1"/>
</dbReference>
<keyword evidence="6" id="KW-0539">Nucleus</keyword>